<name>A0A6S6SJC7_9BACT</name>
<gene>
    <name evidence="1" type="ORF">HELGO_WM3172</name>
</gene>
<protein>
    <submittedName>
        <fullName evidence="1">Uncharacterized protein</fullName>
    </submittedName>
</protein>
<proteinExistence type="predicted"/>
<reference evidence="1" key="1">
    <citation type="submission" date="2020-01" db="EMBL/GenBank/DDBJ databases">
        <authorList>
            <person name="Meier V. D."/>
            <person name="Meier V D."/>
        </authorList>
    </citation>
    <scope>NUCLEOTIDE SEQUENCE</scope>
    <source>
        <strain evidence="1">HLG_WM_MAG_04</strain>
    </source>
</reference>
<evidence type="ECO:0000313" key="1">
    <source>
        <dbReference type="EMBL" id="CAA6806258.1"/>
    </source>
</evidence>
<organism evidence="1">
    <name type="scientific">uncultured Sulfurovum sp</name>
    <dbReference type="NCBI Taxonomy" id="269237"/>
    <lineage>
        <taxon>Bacteria</taxon>
        <taxon>Pseudomonadati</taxon>
        <taxon>Campylobacterota</taxon>
        <taxon>Epsilonproteobacteria</taxon>
        <taxon>Campylobacterales</taxon>
        <taxon>Sulfurovaceae</taxon>
        <taxon>Sulfurovum</taxon>
        <taxon>environmental samples</taxon>
    </lineage>
</organism>
<sequence>MYTVRIENECSCFKKSGFENNLSYENKADAIMKAKVLECRMSQEFCRTHYFEAEDRGNEIVIHTILTPADDEDDWDND</sequence>
<dbReference type="EMBL" id="CACVAX010000013">
    <property type="protein sequence ID" value="CAA6806258.1"/>
    <property type="molecule type" value="Genomic_DNA"/>
</dbReference>
<accession>A0A6S6SJC7</accession>
<dbReference type="AlphaFoldDB" id="A0A6S6SJC7"/>